<reference evidence="2" key="2">
    <citation type="journal article" date="2015" name="Data Brief">
        <title>Shoot transcriptome of the giant reed, Arundo donax.</title>
        <authorList>
            <person name="Barrero R.A."/>
            <person name="Guerrero F.D."/>
            <person name="Moolhuijzen P."/>
            <person name="Goolsby J.A."/>
            <person name="Tidwell J."/>
            <person name="Bellgard S.E."/>
            <person name="Bellgard M.I."/>
        </authorList>
    </citation>
    <scope>NUCLEOTIDE SEQUENCE</scope>
    <source>
        <tissue evidence="2">Shoot tissue taken approximately 20 cm above the soil surface</tissue>
    </source>
</reference>
<evidence type="ECO:0000313" key="2">
    <source>
        <dbReference type="EMBL" id="JAE22665.1"/>
    </source>
</evidence>
<dbReference type="AlphaFoldDB" id="A0A0A9GC71"/>
<dbReference type="EMBL" id="GBRH01175231">
    <property type="protein sequence ID" value="JAE22665.1"/>
    <property type="molecule type" value="Transcribed_RNA"/>
</dbReference>
<evidence type="ECO:0000256" key="1">
    <source>
        <dbReference type="SAM" id="MobiDB-lite"/>
    </source>
</evidence>
<name>A0A0A9GC71_ARUDO</name>
<accession>A0A0A9GC71</accession>
<protein>
    <submittedName>
        <fullName evidence="2">Uncharacterized protein</fullName>
    </submittedName>
</protein>
<sequence length="33" mass="3476">MIPPPPPGPSFAPPPRRQGFLPLPPAPFPLAFA</sequence>
<organism evidence="2">
    <name type="scientific">Arundo donax</name>
    <name type="common">Giant reed</name>
    <name type="synonym">Donax arundinaceus</name>
    <dbReference type="NCBI Taxonomy" id="35708"/>
    <lineage>
        <taxon>Eukaryota</taxon>
        <taxon>Viridiplantae</taxon>
        <taxon>Streptophyta</taxon>
        <taxon>Embryophyta</taxon>
        <taxon>Tracheophyta</taxon>
        <taxon>Spermatophyta</taxon>
        <taxon>Magnoliopsida</taxon>
        <taxon>Liliopsida</taxon>
        <taxon>Poales</taxon>
        <taxon>Poaceae</taxon>
        <taxon>PACMAD clade</taxon>
        <taxon>Arundinoideae</taxon>
        <taxon>Arundineae</taxon>
        <taxon>Arundo</taxon>
    </lineage>
</organism>
<feature type="region of interest" description="Disordered" evidence="1">
    <location>
        <begin position="1"/>
        <end position="33"/>
    </location>
</feature>
<reference evidence="2" key="1">
    <citation type="submission" date="2014-09" db="EMBL/GenBank/DDBJ databases">
        <authorList>
            <person name="Magalhaes I.L.F."/>
            <person name="Oliveira U."/>
            <person name="Santos F.R."/>
            <person name="Vidigal T.H.D.A."/>
            <person name="Brescovit A.D."/>
            <person name="Santos A.J."/>
        </authorList>
    </citation>
    <scope>NUCLEOTIDE SEQUENCE</scope>
    <source>
        <tissue evidence="2">Shoot tissue taken approximately 20 cm above the soil surface</tissue>
    </source>
</reference>
<proteinExistence type="predicted"/>